<evidence type="ECO:0000256" key="3">
    <source>
        <dbReference type="ARBA" id="ARBA00022490"/>
    </source>
</evidence>
<evidence type="ECO:0000313" key="12">
    <source>
        <dbReference type="EMBL" id="KAL3616468.1"/>
    </source>
</evidence>
<evidence type="ECO:0000256" key="6">
    <source>
        <dbReference type="ARBA" id="ARBA00022843"/>
    </source>
</evidence>
<dbReference type="PANTHER" id="PTHR31169">
    <property type="entry name" value="OS05G0300700 PROTEIN"/>
    <property type="match status" value="1"/>
</dbReference>
<keyword evidence="7" id="KW-0805">Transcription regulation</keyword>
<accession>A0ABD3BGE6</accession>
<reference evidence="13" key="1">
    <citation type="journal article" date="2024" name="IScience">
        <title>Strigolactones Initiate the Formation of Haustorium-like Structures in Castilleja.</title>
        <authorList>
            <person name="Buerger M."/>
            <person name="Peterson D."/>
            <person name="Chory J."/>
        </authorList>
    </citation>
    <scope>NUCLEOTIDE SEQUENCE [LARGE SCALE GENOMIC DNA]</scope>
</reference>
<keyword evidence="9" id="KW-0539">Nucleus</keyword>
<feature type="region of interest" description="Disordered" evidence="10">
    <location>
        <begin position="345"/>
        <end position="422"/>
    </location>
</feature>
<feature type="region of interest" description="Disordered" evidence="10">
    <location>
        <begin position="1"/>
        <end position="27"/>
    </location>
</feature>
<feature type="compositionally biased region" description="Basic and acidic residues" evidence="10">
    <location>
        <begin position="294"/>
        <end position="304"/>
    </location>
</feature>
<keyword evidence="6" id="KW-0832">Ubl conjugation</keyword>
<organism evidence="12 13">
    <name type="scientific">Castilleja foliolosa</name>
    <dbReference type="NCBI Taxonomy" id="1961234"/>
    <lineage>
        <taxon>Eukaryota</taxon>
        <taxon>Viridiplantae</taxon>
        <taxon>Streptophyta</taxon>
        <taxon>Embryophyta</taxon>
        <taxon>Tracheophyta</taxon>
        <taxon>Spermatophyta</taxon>
        <taxon>Magnoliopsida</taxon>
        <taxon>eudicotyledons</taxon>
        <taxon>Gunneridae</taxon>
        <taxon>Pentapetalae</taxon>
        <taxon>asterids</taxon>
        <taxon>lamiids</taxon>
        <taxon>Lamiales</taxon>
        <taxon>Orobanchaceae</taxon>
        <taxon>Pedicularideae</taxon>
        <taxon>Castillejinae</taxon>
        <taxon>Castilleja</taxon>
    </lineage>
</organism>
<keyword evidence="8" id="KW-0804">Transcription</keyword>
<evidence type="ECO:0000256" key="2">
    <source>
        <dbReference type="ARBA" id="ARBA00004496"/>
    </source>
</evidence>
<dbReference type="GO" id="GO:0005737">
    <property type="term" value="C:cytoplasm"/>
    <property type="evidence" value="ECO:0007669"/>
    <property type="project" value="UniProtKB-SubCell"/>
</dbReference>
<dbReference type="InterPro" id="IPR040221">
    <property type="entry name" value="CDCA7/CDA7L"/>
</dbReference>
<keyword evidence="5" id="KW-0597">Phosphoprotein</keyword>
<feature type="region of interest" description="Disordered" evidence="10">
    <location>
        <begin position="270"/>
        <end position="316"/>
    </location>
</feature>
<dbReference type="Proteomes" id="UP001632038">
    <property type="component" value="Unassembled WGS sequence"/>
</dbReference>
<evidence type="ECO:0000256" key="4">
    <source>
        <dbReference type="ARBA" id="ARBA00022499"/>
    </source>
</evidence>
<dbReference type="AlphaFoldDB" id="A0ABD3BGE6"/>
<dbReference type="Pfam" id="PF10497">
    <property type="entry name" value="zf-4CXXC_R1"/>
    <property type="match status" value="1"/>
</dbReference>
<evidence type="ECO:0000256" key="1">
    <source>
        <dbReference type="ARBA" id="ARBA00004123"/>
    </source>
</evidence>
<comment type="caution">
    <text evidence="12">The sequence shown here is derived from an EMBL/GenBank/DDBJ whole genome shotgun (WGS) entry which is preliminary data.</text>
</comment>
<evidence type="ECO:0000256" key="8">
    <source>
        <dbReference type="ARBA" id="ARBA00023163"/>
    </source>
</evidence>
<gene>
    <name evidence="12" type="ORF">CASFOL_039858</name>
</gene>
<keyword evidence="3" id="KW-0963">Cytoplasm</keyword>
<feature type="compositionally biased region" description="Basic and acidic residues" evidence="10">
    <location>
        <begin position="391"/>
        <end position="408"/>
    </location>
</feature>
<dbReference type="InterPro" id="IPR018866">
    <property type="entry name" value="Znf-4CXXC_R1"/>
</dbReference>
<evidence type="ECO:0000259" key="11">
    <source>
        <dbReference type="Pfam" id="PF10497"/>
    </source>
</evidence>
<evidence type="ECO:0000256" key="10">
    <source>
        <dbReference type="SAM" id="MobiDB-lite"/>
    </source>
</evidence>
<comment type="subcellular location">
    <subcellularLocation>
        <location evidence="2">Cytoplasm</location>
    </subcellularLocation>
    <subcellularLocation>
        <location evidence="1">Nucleus</location>
    </subcellularLocation>
</comment>
<feature type="compositionally biased region" description="Polar residues" evidence="10">
    <location>
        <begin position="78"/>
        <end position="88"/>
    </location>
</feature>
<name>A0ABD3BGE6_9LAMI</name>
<dbReference type="GO" id="GO:0005634">
    <property type="term" value="C:nucleus"/>
    <property type="evidence" value="ECO:0007669"/>
    <property type="project" value="UniProtKB-SubCell"/>
</dbReference>
<keyword evidence="4" id="KW-1017">Isopeptide bond</keyword>
<feature type="domain" description="Zinc-finger" evidence="11">
    <location>
        <begin position="165"/>
        <end position="261"/>
    </location>
</feature>
<evidence type="ECO:0000256" key="9">
    <source>
        <dbReference type="ARBA" id="ARBA00023242"/>
    </source>
</evidence>
<proteinExistence type="predicted"/>
<sequence>MVTLGNTHTESINSYGEKHQHKKTAKEDFFTPKISDYELSREERIKENKERLQKLGIFDLSLKLNAFSRPTPKRSYQKKNLQFQSPLQPSGPVRRSSRLQSSTPVSYCEVEVVKNKNSLNDDDFRREVGSKPEVYTDEHEKLLGSTEKSWTLFVDGYGKDGKRIYDSVQGKTCHQCRQKTLGHRTHCSTCSLVQGQFCGDCLYMRYGENVLEANENPNWVCPVCRGICNCSLCRQAKGWPPTGTLYRKISSLGYKSVAHYLIQTRRSDIDSDTNASTAVPGSAKRSLPFSDIDDLSKSGSEHLNTDPISQPEPEKNKEANILVDRELEVNNISLETVTETKTTIETLNDNDKSPKSNKKRVHYESTQDSIGGRLRQRRNPLNNDSDVGPVNEKKDIAENGKSSEKRAQADSIASRLRTRQRI</sequence>
<feature type="region of interest" description="Disordered" evidence="10">
    <location>
        <begin position="70"/>
        <end position="102"/>
    </location>
</feature>
<dbReference type="EMBL" id="JAVIJP010000092">
    <property type="protein sequence ID" value="KAL3616468.1"/>
    <property type="molecule type" value="Genomic_DNA"/>
</dbReference>
<evidence type="ECO:0000256" key="7">
    <source>
        <dbReference type="ARBA" id="ARBA00023015"/>
    </source>
</evidence>
<dbReference type="PANTHER" id="PTHR31169:SF23">
    <property type="entry name" value="OS03G0572250 PROTEIN"/>
    <property type="match status" value="1"/>
</dbReference>
<keyword evidence="13" id="KW-1185">Reference proteome</keyword>
<evidence type="ECO:0000256" key="5">
    <source>
        <dbReference type="ARBA" id="ARBA00022553"/>
    </source>
</evidence>
<protein>
    <recommendedName>
        <fullName evidence="11">Zinc-finger domain-containing protein</fullName>
    </recommendedName>
</protein>
<evidence type="ECO:0000313" key="13">
    <source>
        <dbReference type="Proteomes" id="UP001632038"/>
    </source>
</evidence>
<feature type="compositionally biased region" description="Polar residues" evidence="10">
    <location>
        <begin position="1"/>
        <end position="14"/>
    </location>
</feature>